<protein>
    <submittedName>
        <fullName evidence="1">ATP-binding protein</fullName>
    </submittedName>
</protein>
<dbReference type="Proteomes" id="UP001156441">
    <property type="component" value="Unassembled WGS sequence"/>
</dbReference>
<dbReference type="InterPro" id="IPR050267">
    <property type="entry name" value="Anti-sigma-factor_SerPK"/>
</dbReference>
<dbReference type="SUPFAM" id="SSF55874">
    <property type="entry name" value="ATPase domain of HSP90 chaperone/DNA topoisomerase II/histidine kinase"/>
    <property type="match status" value="1"/>
</dbReference>
<dbReference type="CDD" id="cd16936">
    <property type="entry name" value="HATPase_RsbW-like"/>
    <property type="match status" value="1"/>
</dbReference>
<keyword evidence="1" id="KW-0547">Nucleotide-binding</keyword>
<comment type="caution">
    <text evidence="1">The sequence shown here is derived from an EMBL/GenBank/DDBJ whole genome shotgun (WGS) entry which is preliminary data.</text>
</comment>
<keyword evidence="2" id="KW-1185">Reference proteome</keyword>
<dbReference type="InterPro" id="IPR036890">
    <property type="entry name" value="HATPase_C_sf"/>
</dbReference>
<dbReference type="EMBL" id="JAFFZE010000010">
    <property type="protein sequence ID" value="MCT2583686.1"/>
    <property type="molecule type" value="Genomic_DNA"/>
</dbReference>
<dbReference type="RefSeq" id="WP_260191074.1">
    <property type="nucleotide sequence ID" value="NZ_JAFFZE010000010.1"/>
</dbReference>
<keyword evidence="1" id="KW-0067">ATP-binding</keyword>
<organism evidence="1 2">
    <name type="scientific">Actinophytocola gossypii</name>
    <dbReference type="NCBI Taxonomy" id="2812003"/>
    <lineage>
        <taxon>Bacteria</taxon>
        <taxon>Bacillati</taxon>
        <taxon>Actinomycetota</taxon>
        <taxon>Actinomycetes</taxon>
        <taxon>Pseudonocardiales</taxon>
        <taxon>Pseudonocardiaceae</taxon>
    </lineage>
</organism>
<dbReference type="PANTHER" id="PTHR35526">
    <property type="entry name" value="ANTI-SIGMA-F FACTOR RSBW-RELATED"/>
    <property type="match status" value="1"/>
</dbReference>
<dbReference type="GO" id="GO:0005524">
    <property type="term" value="F:ATP binding"/>
    <property type="evidence" value="ECO:0007669"/>
    <property type="project" value="UniProtKB-KW"/>
</dbReference>
<sequence length="127" mass="13647">MTARVLAERHLPAADDLFLAGMRRWVASSMHGCTRGAIQEACIVLAELLGNAYRHADAPYGVRLELPAEGKVVVLRVDDSTAAPAEPWPVGKGLLIVRGLCPQWGVETRPPGKAVWAHLPVLVTPVP</sequence>
<name>A0ABT2J756_9PSEU</name>
<proteinExistence type="predicted"/>
<dbReference type="Gene3D" id="3.30.565.10">
    <property type="entry name" value="Histidine kinase-like ATPase, C-terminal domain"/>
    <property type="match status" value="1"/>
</dbReference>
<dbReference type="PANTHER" id="PTHR35526:SF3">
    <property type="entry name" value="ANTI-SIGMA-F FACTOR RSBW"/>
    <property type="match status" value="1"/>
</dbReference>
<reference evidence="1 2" key="1">
    <citation type="submission" date="2021-02" db="EMBL/GenBank/DDBJ databases">
        <title>Actinophytocola xerophila sp. nov., isolated from soil of cotton cropping field.</title>
        <authorList>
            <person name="Huang R."/>
            <person name="Chen X."/>
            <person name="Ge X."/>
            <person name="Liu W."/>
        </authorList>
    </citation>
    <scope>NUCLEOTIDE SEQUENCE [LARGE SCALE GENOMIC DNA]</scope>
    <source>
        <strain evidence="1 2">S1-96</strain>
    </source>
</reference>
<gene>
    <name evidence="1" type="ORF">JT362_11210</name>
</gene>
<accession>A0ABT2J756</accession>
<evidence type="ECO:0000313" key="2">
    <source>
        <dbReference type="Proteomes" id="UP001156441"/>
    </source>
</evidence>
<evidence type="ECO:0000313" key="1">
    <source>
        <dbReference type="EMBL" id="MCT2583686.1"/>
    </source>
</evidence>